<evidence type="ECO:0000313" key="2">
    <source>
        <dbReference type="EMBL" id="KAH7547294.1"/>
    </source>
</evidence>
<dbReference type="PANTHER" id="PTHR46929:SF33">
    <property type="entry name" value="L10-INTERACTING MYB DOMAIN-CONTAINING PROTEIN-LIKE ISOFORM X1"/>
    <property type="match status" value="1"/>
</dbReference>
<organism evidence="2 3">
    <name type="scientific">Ziziphus jujuba var. spinosa</name>
    <dbReference type="NCBI Taxonomy" id="714518"/>
    <lineage>
        <taxon>Eukaryota</taxon>
        <taxon>Viridiplantae</taxon>
        <taxon>Streptophyta</taxon>
        <taxon>Embryophyta</taxon>
        <taxon>Tracheophyta</taxon>
        <taxon>Spermatophyta</taxon>
        <taxon>Magnoliopsida</taxon>
        <taxon>eudicotyledons</taxon>
        <taxon>Gunneridae</taxon>
        <taxon>Pentapetalae</taxon>
        <taxon>rosids</taxon>
        <taxon>fabids</taxon>
        <taxon>Rosales</taxon>
        <taxon>Rhamnaceae</taxon>
        <taxon>Paliureae</taxon>
        <taxon>Ziziphus</taxon>
    </lineage>
</organism>
<dbReference type="EMBL" id="JAEACU010000001">
    <property type="protein sequence ID" value="KAH7547294.1"/>
    <property type="molecule type" value="Genomic_DNA"/>
</dbReference>
<gene>
    <name evidence="2" type="ORF">FEM48_Zijuj01G0294500</name>
</gene>
<dbReference type="PANTHER" id="PTHR46929">
    <property type="entry name" value="EXPRESSED PROTEIN"/>
    <property type="match status" value="1"/>
</dbReference>
<dbReference type="AlphaFoldDB" id="A0A978W5R0"/>
<reference evidence="2" key="1">
    <citation type="journal article" date="2021" name="Front. Plant Sci.">
        <title>Chromosome-Scale Genome Assembly for Chinese Sour Jujube and Insights Into Its Genome Evolution and Domestication Signature.</title>
        <authorList>
            <person name="Shen L.-Y."/>
            <person name="Luo H."/>
            <person name="Wang X.-L."/>
            <person name="Wang X.-M."/>
            <person name="Qiu X.-J."/>
            <person name="Liu H."/>
            <person name="Zhou S.-S."/>
            <person name="Jia K.-H."/>
            <person name="Nie S."/>
            <person name="Bao Y.-T."/>
            <person name="Zhang R.-G."/>
            <person name="Yun Q.-Z."/>
            <person name="Chai Y.-H."/>
            <person name="Lu J.-Y."/>
            <person name="Li Y."/>
            <person name="Zhao S.-W."/>
            <person name="Mao J.-F."/>
            <person name="Jia S.-G."/>
            <person name="Mao Y.-M."/>
        </authorList>
    </citation>
    <scope>NUCLEOTIDE SEQUENCE</scope>
    <source>
        <strain evidence="2">AT0</strain>
        <tissue evidence="2">Leaf</tissue>
    </source>
</reference>
<name>A0A978W5R0_ZIZJJ</name>
<dbReference type="Proteomes" id="UP000813462">
    <property type="component" value="Unassembled WGS sequence"/>
</dbReference>
<protein>
    <recommendedName>
        <fullName evidence="1">Myb/SANT-like domain-containing protein</fullName>
    </recommendedName>
</protein>
<dbReference type="InterPro" id="IPR024752">
    <property type="entry name" value="Myb/SANT-like_dom"/>
</dbReference>
<feature type="domain" description="Myb/SANT-like" evidence="1">
    <location>
        <begin position="1"/>
        <end position="77"/>
    </location>
</feature>
<dbReference type="Pfam" id="PF12776">
    <property type="entry name" value="Myb_DNA-bind_3"/>
    <property type="match status" value="1"/>
</dbReference>
<comment type="caution">
    <text evidence="2">The sequence shown here is derived from an EMBL/GenBank/DDBJ whole genome shotgun (WGS) entry which is preliminary data.</text>
</comment>
<evidence type="ECO:0000259" key="1">
    <source>
        <dbReference type="Pfam" id="PF12776"/>
    </source>
</evidence>
<proteinExistence type="predicted"/>
<sequence length="92" mass="10934">MDCCLIDLILEQVHKLNKMDYTIENQVLMDMVALVEEIFGLQHDKDVSRSCYKSLEKQFLEMKGLLDWRGFWDTQMQNHTEPKLDQTTTMYA</sequence>
<accession>A0A978W5R0</accession>
<evidence type="ECO:0000313" key="3">
    <source>
        <dbReference type="Proteomes" id="UP000813462"/>
    </source>
</evidence>